<organism evidence="3">
    <name type="scientific">uncultured Thermomicrobiales bacterium</name>
    <dbReference type="NCBI Taxonomy" id="1645740"/>
    <lineage>
        <taxon>Bacteria</taxon>
        <taxon>Pseudomonadati</taxon>
        <taxon>Thermomicrobiota</taxon>
        <taxon>Thermomicrobia</taxon>
        <taxon>Thermomicrobiales</taxon>
        <taxon>environmental samples</taxon>
    </lineage>
</organism>
<keyword evidence="2" id="KW-0472">Membrane</keyword>
<keyword evidence="2" id="KW-1133">Transmembrane helix</keyword>
<evidence type="ECO:0000256" key="1">
    <source>
        <dbReference type="SAM" id="MobiDB-lite"/>
    </source>
</evidence>
<dbReference type="EMBL" id="CADCWL010000031">
    <property type="protein sequence ID" value="CAA9550003.1"/>
    <property type="molecule type" value="Genomic_DNA"/>
</dbReference>
<dbReference type="AlphaFoldDB" id="A0A6J4UI01"/>
<feature type="region of interest" description="Disordered" evidence="1">
    <location>
        <begin position="1"/>
        <end position="39"/>
    </location>
</feature>
<proteinExistence type="predicted"/>
<evidence type="ECO:0000256" key="2">
    <source>
        <dbReference type="SAM" id="Phobius"/>
    </source>
</evidence>
<gene>
    <name evidence="3" type="ORF">AVDCRST_MAG19-730</name>
</gene>
<dbReference type="InterPro" id="IPR009937">
    <property type="entry name" value="Phage_holin_3_6"/>
</dbReference>
<protein>
    <recommendedName>
        <fullName evidence="4">Phage holin family protein</fullName>
    </recommendedName>
</protein>
<evidence type="ECO:0000313" key="3">
    <source>
        <dbReference type="EMBL" id="CAA9550003.1"/>
    </source>
</evidence>
<sequence>MGQGLAGGPASSGRDVVLEQGQGATGNPGRDAGPASSGGGLTASAVRAFTGGGMGGLVTGVVRDLQGILRGEIQLAKTELKEEATVAAGGAASIAAGGVIALVGGAFLLNAVVDLLAKIMPRWLASSLVGLGLLGAAGSLGVSGKEKLSGTKLAPTRTAQSLQETTAWAKEKFATVTGRWGGAEV</sequence>
<name>A0A6J4UI01_9BACT</name>
<keyword evidence="2" id="KW-0812">Transmembrane</keyword>
<accession>A0A6J4UI01</accession>
<feature type="transmembrane region" description="Helical" evidence="2">
    <location>
        <begin position="86"/>
        <end position="111"/>
    </location>
</feature>
<feature type="transmembrane region" description="Helical" evidence="2">
    <location>
        <begin position="123"/>
        <end position="142"/>
    </location>
</feature>
<dbReference type="Pfam" id="PF07332">
    <property type="entry name" value="Phage_holin_3_6"/>
    <property type="match status" value="1"/>
</dbReference>
<evidence type="ECO:0008006" key="4">
    <source>
        <dbReference type="Google" id="ProtNLM"/>
    </source>
</evidence>
<reference evidence="3" key="1">
    <citation type="submission" date="2020-02" db="EMBL/GenBank/DDBJ databases">
        <authorList>
            <person name="Meier V. D."/>
        </authorList>
    </citation>
    <scope>NUCLEOTIDE SEQUENCE</scope>
    <source>
        <strain evidence="3">AVDCRST_MAG19</strain>
    </source>
</reference>